<proteinExistence type="predicted"/>
<name>A0AA39VRB0_ACESA</name>
<keyword evidence="2" id="KW-1133">Transmembrane helix</keyword>
<dbReference type="PANTHER" id="PTHR35548:SF1">
    <property type="entry name" value="EXPRESSED PROTEIN"/>
    <property type="match status" value="1"/>
</dbReference>
<feature type="region of interest" description="Disordered" evidence="1">
    <location>
        <begin position="64"/>
        <end position="89"/>
    </location>
</feature>
<gene>
    <name evidence="3" type="ORF">LWI29_025144</name>
</gene>
<sequence>MVDLWWSLLGVAIPVVIMGQALRMKKRITDEQRLKGESGREKSSDDVFVCERVYTSKRMLKKMSELKKKSKDRTEPAREKTTKNGRHGENCSVDVIVRFL</sequence>
<evidence type="ECO:0000256" key="1">
    <source>
        <dbReference type="SAM" id="MobiDB-lite"/>
    </source>
</evidence>
<comment type="caution">
    <text evidence="3">The sequence shown here is derived from an EMBL/GenBank/DDBJ whole genome shotgun (WGS) entry which is preliminary data.</text>
</comment>
<organism evidence="3 4">
    <name type="scientific">Acer saccharum</name>
    <name type="common">Sugar maple</name>
    <dbReference type="NCBI Taxonomy" id="4024"/>
    <lineage>
        <taxon>Eukaryota</taxon>
        <taxon>Viridiplantae</taxon>
        <taxon>Streptophyta</taxon>
        <taxon>Embryophyta</taxon>
        <taxon>Tracheophyta</taxon>
        <taxon>Spermatophyta</taxon>
        <taxon>Magnoliopsida</taxon>
        <taxon>eudicotyledons</taxon>
        <taxon>Gunneridae</taxon>
        <taxon>Pentapetalae</taxon>
        <taxon>rosids</taxon>
        <taxon>malvids</taxon>
        <taxon>Sapindales</taxon>
        <taxon>Sapindaceae</taxon>
        <taxon>Hippocastanoideae</taxon>
        <taxon>Acereae</taxon>
        <taxon>Acer</taxon>
    </lineage>
</organism>
<keyword evidence="2" id="KW-0812">Transmembrane</keyword>
<accession>A0AA39VRB0</accession>
<dbReference type="AlphaFoldDB" id="A0AA39VRB0"/>
<keyword evidence="2" id="KW-0472">Membrane</keyword>
<evidence type="ECO:0000313" key="4">
    <source>
        <dbReference type="Proteomes" id="UP001168877"/>
    </source>
</evidence>
<evidence type="ECO:0000313" key="3">
    <source>
        <dbReference type="EMBL" id="KAK0590305.1"/>
    </source>
</evidence>
<dbReference type="EMBL" id="JAUESC010000381">
    <property type="protein sequence ID" value="KAK0590305.1"/>
    <property type="molecule type" value="Genomic_DNA"/>
</dbReference>
<reference evidence="3" key="1">
    <citation type="journal article" date="2022" name="Plant J.">
        <title>Strategies of tolerance reflected in two North American maple genomes.</title>
        <authorList>
            <person name="McEvoy S.L."/>
            <person name="Sezen U.U."/>
            <person name="Trouern-Trend A."/>
            <person name="McMahon S.M."/>
            <person name="Schaberg P.G."/>
            <person name="Yang J."/>
            <person name="Wegrzyn J.L."/>
            <person name="Swenson N.G."/>
        </authorList>
    </citation>
    <scope>NUCLEOTIDE SEQUENCE</scope>
    <source>
        <strain evidence="3">NS2018</strain>
    </source>
</reference>
<dbReference type="PANTHER" id="PTHR35548">
    <property type="entry name" value="EXPRESSED PROTEIN"/>
    <property type="match status" value="1"/>
</dbReference>
<dbReference type="Proteomes" id="UP001168877">
    <property type="component" value="Unassembled WGS sequence"/>
</dbReference>
<evidence type="ECO:0000256" key="2">
    <source>
        <dbReference type="SAM" id="Phobius"/>
    </source>
</evidence>
<dbReference type="InterPro" id="IPR038934">
    <property type="entry name" value="At5g64816-like"/>
</dbReference>
<reference evidence="3" key="2">
    <citation type="submission" date="2023-06" db="EMBL/GenBank/DDBJ databases">
        <authorList>
            <person name="Swenson N.G."/>
            <person name="Wegrzyn J.L."/>
            <person name="Mcevoy S.L."/>
        </authorList>
    </citation>
    <scope>NUCLEOTIDE SEQUENCE</scope>
    <source>
        <strain evidence="3">NS2018</strain>
        <tissue evidence="3">Leaf</tissue>
    </source>
</reference>
<keyword evidence="4" id="KW-1185">Reference proteome</keyword>
<feature type="transmembrane region" description="Helical" evidence="2">
    <location>
        <begin position="6"/>
        <end position="24"/>
    </location>
</feature>
<protein>
    <submittedName>
        <fullName evidence="3">Uncharacterized protein</fullName>
    </submittedName>
</protein>